<feature type="compositionally biased region" description="Low complexity" evidence="1">
    <location>
        <begin position="279"/>
        <end position="292"/>
    </location>
</feature>
<feature type="compositionally biased region" description="Basic and acidic residues" evidence="1">
    <location>
        <begin position="483"/>
        <end position="494"/>
    </location>
</feature>
<feature type="compositionally biased region" description="Basic and acidic residues" evidence="1">
    <location>
        <begin position="665"/>
        <end position="683"/>
    </location>
</feature>
<evidence type="ECO:0000256" key="1">
    <source>
        <dbReference type="SAM" id="MobiDB-lite"/>
    </source>
</evidence>
<keyword evidence="3" id="KW-1185">Reference proteome</keyword>
<dbReference type="OrthoDB" id="3255922at2759"/>
<accession>A0A067T094</accession>
<feature type="compositionally biased region" description="Polar residues" evidence="1">
    <location>
        <begin position="1"/>
        <end position="15"/>
    </location>
</feature>
<feature type="compositionally biased region" description="Pro residues" evidence="1">
    <location>
        <begin position="54"/>
        <end position="63"/>
    </location>
</feature>
<dbReference type="AlphaFoldDB" id="A0A067T094"/>
<protein>
    <submittedName>
        <fullName evidence="2">Uncharacterized protein</fullName>
    </submittedName>
</protein>
<feature type="compositionally biased region" description="Basic and acidic residues" evidence="1">
    <location>
        <begin position="189"/>
        <end position="198"/>
    </location>
</feature>
<feature type="region of interest" description="Disordered" evidence="1">
    <location>
        <begin position="1"/>
        <end position="86"/>
    </location>
</feature>
<feature type="compositionally biased region" description="Low complexity" evidence="1">
    <location>
        <begin position="703"/>
        <end position="714"/>
    </location>
</feature>
<name>A0A067T094_GALM3</name>
<feature type="compositionally biased region" description="Basic and acidic residues" evidence="1">
    <location>
        <begin position="631"/>
        <end position="640"/>
    </location>
</feature>
<evidence type="ECO:0000313" key="2">
    <source>
        <dbReference type="EMBL" id="KDR76541.1"/>
    </source>
</evidence>
<gene>
    <name evidence="2" type="ORF">GALMADRAFT_210502</name>
</gene>
<feature type="compositionally biased region" description="Polar residues" evidence="1">
    <location>
        <begin position="64"/>
        <end position="79"/>
    </location>
</feature>
<dbReference type="EMBL" id="KL142378">
    <property type="protein sequence ID" value="KDR76541.1"/>
    <property type="molecule type" value="Genomic_DNA"/>
</dbReference>
<feature type="compositionally biased region" description="Low complexity" evidence="1">
    <location>
        <begin position="125"/>
        <end position="141"/>
    </location>
</feature>
<feature type="compositionally biased region" description="Basic and acidic residues" evidence="1">
    <location>
        <begin position="509"/>
        <end position="537"/>
    </location>
</feature>
<feature type="compositionally biased region" description="Polar residues" evidence="1">
    <location>
        <begin position="395"/>
        <end position="433"/>
    </location>
</feature>
<feature type="compositionally biased region" description="Basic and acidic residues" evidence="1">
    <location>
        <begin position="721"/>
        <end position="736"/>
    </location>
</feature>
<organism evidence="2 3">
    <name type="scientific">Galerina marginata (strain CBS 339.88)</name>
    <dbReference type="NCBI Taxonomy" id="685588"/>
    <lineage>
        <taxon>Eukaryota</taxon>
        <taxon>Fungi</taxon>
        <taxon>Dikarya</taxon>
        <taxon>Basidiomycota</taxon>
        <taxon>Agaricomycotina</taxon>
        <taxon>Agaricomycetes</taxon>
        <taxon>Agaricomycetidae</taxon>
        <taxon>Agaricales</taxon>
        <taxon>Agaricineae</taxon>
        <taxon>Strophariaceae</taxon>
        <taxon>Galerina</taxon>
    </lineage>
</organism>
<sequence>MFSSLLPNVSSSMKFAQNGPAKPSNRFSVRVFKTGPNTPYSYPVGAKQDLGYRAPPPPPPPPTQRDQQNANWYPSNSYDQRPRGTGNFAIYPSATADTFIYEQSTCSKSDIFSNSDTSSIMTFSPSSAFSPALSSDSTSTLQNTPVPERPGEDQRGTRPATPAPRSGYSHAPAAPQGAPINRTASTSHHIHEAQAESIEEHRARLTSLPGRSTTPFRVPPMPPAVSTAAMARVPSMGGYIQIPEYAASSISELEVEERDRIAKLNADYNAAASAASASFYTSNSSTPYNSPTSRDHVGRVASSQPQPLHPNLHFPVRPSESGFPAQPPFYSSTTSHSAVIHDSPPTVERISSQLPPDYQVPHPRTPSPPQHLLPTSDSRARDNAYKPEPQRMPSYRTSPQNHNDSFDGTSGPSSRSAHSTYATSAQDTTASQEYRSHRRSSVIGPRPDLGGLRPTSEVRDYGPPGPDYFPTFKSGSDSSSSTLRDHGYKDRRDAIQSPIRESGQTSPRDLSRHEPPGSDPRRDARTPAPRDSDEYSRRNSYAPEAPRSPRETGSDPRRAGPRESEDYRPHVSRRSSYAPEAPRSPKESRTQPQSTRDVREVYKPGPLSSSPTQMRPSPVDLEPVRQSGSAENDRAHERTRTRSSSFSASARPTVPVQIAPSDSRYASDYERAPRGEPDRRGDPHSSSSHYMQIPTVPLPGHESQSSQRHSPSSRAPYPEPEYQKDPSRAGRSDEARQYASSSQPSRNSPPHEQQQPAVTVKYTDAAGNVRTITSNGSEPQRRNSDGDQNPPVRPPLTGRNSAPLLRDQLWTNDGAYKSPPAGQEYPPDLDEYPENGDGWMNEECIRIDLNHRLIPKPPLRSALKQTRA</sequence>
<reference evidence="3" key="1">
    <citation type="journal article" date="2014" name="Proc. Natl. Acad. Sci. U.S.A.">
        <title>Extensive sampling of basidiomycete genomes demonstrates inadequacy of the white-rot/brown-rot paradigm for wood decay fungi.</title>
        <authorList>
            <person name="Riley R."/>
            <person name="Salamov A.A."/>
            <person name="Brown D.W."/>
            <person name="Nagy L.G."/>
            <person name="Floudas D."/>
            <person name="Held B.W."/>
            <person name="Levasseur A."/>
            <person name="Lombard V."/>
            <person name="Morin E."/>
            <person name="Otillar R."/>
            <person name="Lindquist E.A."/>
            <person name="Sun H."/>
            <person name="LaButti K.M."/>
            <person name="Schmutz J."/>
            <person name="Jabbour D."/>
            <person name="Luo H."/>
            <person name="Baker S.E."/>
            <person name="Pisabarro A.G."/>
            <person name="Walton J.D."/>
            <person name="Blanchette R.A."/>
            <person name="Henrissat B."/>
            <person name="Martin F."/>
            <person name="Cullen D."/>
            <person name="Hibbett D.S."/>
            <person name="Grigoriev I.V."/>
        </authorList>
    </citation>
    <scope>NUCLEOTIDE SEQUENCE [LARGE SCALE GENOMIC DNA]</scope>
    <source>
        <strain evidence="3">CBS 339.88</strain>
    </source>
</reference>
<feature type="compositionally biased region" description="Low complexity" evidence="1">
    <location>
        <begin position="642"/>
        <end position="651"/>
    </location>
</feature>
<proteinExistence type="predicted"/>
<feature type="compositionally biased region" description="Basic and acidic residues" evidence="1">
    <location>
        <begin position="547"/>
        <end position="569"/>
    </location>
</feature>
<feature type="region of interest" description="Disordered" evidence="1">
    <location>
        <begin position="125"/>
        <end position="198"/>
    </location>
</feature>
<feature type="compositionally biased region" description="Polar residues" evidence="1">
    <location>
        <begin position="738"/>
        <end position="757"/>
    </location>
</feature>
<dbReference type="Proteomes" id="UP000027222">
    <property type="component" value="Unassembled WGS sequence"/>
</dbReference>
<feature type="compositionally biased region" description="Basic and acidic residues" evidence="1">
    <location>
        <begin position="378"/>
        <end position="389"/>
    </location>
</feature>
<evidence type="ECO:0000313" key="3">
    <source>
        <dbReference type="Proteomes" id="UP000027222"/>
    </source>
</evidence>
<feature type="region of interest" description="Disordered" evidence="1">
    <location>
        <begin position="279"/>
        <end position="836"/>
    </location>
</feature>
<dbReference type="STRING" id="685588.A0A067T094"/>
<dbReference type="HOGENOM" id="CLU_330384_0_0_1"/>